<proteinExistence type="predicted"/>
<evidence type="ECO:0000313" key="3">
    <source>
        <dbReference type="Proteomes" id="UP000620104"/>
    </source>
</evidence>
<comment type="caution">
    <text evidence="2">The sequence shown here is derived from an EMBL/GenBank/DDBJ whole genome shotgun (WGS) entry which is preliminary data.</text>
</comment>
<keyword evidence="3" id="KW-1185">Reference proteome</keyword>
<feature type="compositionally biased region" description="Pro residues" evidence="1">
    <location>
        <begin position="27"/>
        <end position="36"/>
    </location>
</feature>
<dbReference type="Proteomes" id="UP000620104">
    <property type="component" value="Unassembled WGS sequence"/>
</dbReference>
<feature type="region of interest" description="Disordered" evidence="1">
    <location>
        <begin position="1"/>
        <end position="60"/>
    </location>
</feature>
<reference evidence="2" key="1">
    <citation type="submission" date="2020-07" db="EMBL/GenBank/DDBJ databases">
        <title>Draft Genome Sequence of a Deep-Sea Yeast, Naganishia (Cryptococcus) liquefaciens strain N6.</title>
        <authorList>
            <person name="Han Y.W."/>
            <person name="Kajitani R."/>
            <person name="Morimoto H."/>
            <person name="Parhat M."/>
            <person name="Tsubouchi H."/>
            <person name="Bakenova O."/>
            <person name="Ogata M."/>
            <person name="Argunhan B."/>
            <person name="Aoki R."/>
            <person name="Kajiwara S."/>
            <person name="Itoh T."/>
            <person name="Iwasaki H."/>
        </authorList>
    </citation>
    <scope>NUCLEOTIDE SEQUENCE</scope>
    <source>
        <strain evidence="2">N6</strain>
    </source>
</reference>
<dbReference type="EMBL" id="BLZA01000010">
    <property type="protein sequence ID" value="GHJ84934.1"/>
    <property type="molecule type" value="Genomic_DNA"/>
</dbReference>
<dbReference type="AlphaFoldDB" id="A0A8H3TRH7"/>
<accession>A0A8H3TRH7</accession>
<protein>
    <submittedName>
        <fullName evidence="2">Uncharacterized protein</fullName>
    </submittedName>
</protein>
<sequence>MRISSAILESPRAAVPSGPLGAHPSTTRPPSPPLPSPVATSPAAAHPPAPAPANGRVGQPASARAPFVFPLIVPGAPLPPRARHSPLCLVGGLLIIDSLSSGEGTAGLASFPPPHRGSEQA</sequence>
<evidence type="ECO:0000256" key="1">
    <source>
        <dbReference type="SAM" id="MobiDB-lite"/>
    </source>
</evidence>
<organism evidence="2 3">
    <name type="scientific">Naganishia liquefaciens</name>
    <dbReference type="NCBI Taxonomy" id="104408"/>
    <lineage>
        <taxon>Eukaryota</taxon>
        <taxon>Fungi</taxon>
        <taxon>Dikarya</taxon>
        <taxon>Basidiomycota</taxon>
        <taxon>Agaricomycotina</taxon>
        <taxon>Tremellomycetes</taxon>
        <taxon>Filobasidiales</taxon>
        <taxon>Filobasidiaceae</taxon>
        <taxon>Naganishia</taxon>
    </lineage>
</organism>
<gene>
    <name evidence="2" type="ORF">NliqN6_1336</name>
</gene>
<name>A0A8H3TRH7_9TREE</name>
<evidence type="ECO:0000313" key="2">
    <source>
        <dbReference type="EMBL" id="GHJ84934.1"/>
    </source>
</evidence>